<evidence type="ECO:0000313" key="2">
    <source>
        <dbReference type="EMBL" id="MFD1019579.1"/>
    </source>
</evidence>
<feature type="transmembrane region" description="Helical" evidence="1">
    <location>
        <begin position="12"/>
        <end position="44"/>
    </location>
</feature>
<protein>
    <recommendedName>
        <fullName evidence="4">Apolipoprotein N-acyltransferase</fullName>
    </recommendedName>
</protein>
<reference evidence="3" key="1">
    <citation type="journal article" date="2019" name="Int. J. Syst. Evol. Microbiol.">
        <title>The Global Catalogue of Microorganisms (GCM) 10K type strain sequencing project: providing services to taxonomists for standard genome sequencing and annotation.</title>
        <authorList>
            <consortium name="The Broad Institute Genomics Platform"/>
            <consortium name="The Broad Institute Genome Sequencing Center for Infectious Disease"/>
            <person name="Wu L."/>
            <person name="Ma J."/>
        </authorList>
    </citation>
    <scope>NUCLEOTIDE SEQUENCE [LARGE SCALE GENOMIC DNA]</scope>
    <source>
        <strain evidence="3">CCUG 56607</strain>
    </source>
</reference>
<feature type="transmembrane region" description="Helical" evidence="1">
    <location>
        <begin position="117"/>
        <end position="138"/>
    </location>
</feature>
<keyword evidence="1" id="KW-0812">Transmembrane</keyword>
<name>A0ABW3L290_9BACI</name>
<keyword evidence="3" id="KW-1185">Reference proteome</keyword>
<dbReference type="RefSeq" id="WP_386059695.1">
    <property type="nucleotide sequence ID" value="NZ_JBHTKL010000005.1"/>
</dbReference>
<evidence type="ECO:0000256" key="1">
    <source>
        <dbReference type="SAM" id="Phobius"/>
    </source>
</evidence>
<keyword evidence="1" id="KW-0472">Membrane</keyword>
<dbReference type="Proteomes" id="UP001596990">
    <property type="component" value="Unassembled WGS sequence"/>
</dbReference>
<dbReference type="EMBL" id="JBHTKL010000005">
    <property type="protein sequence ID" value="MFD1019579.1"/>
    <property type="molecule type" value="Genomic_DNA"/>
</dbReference>
<sequence length="144" mass="16768">MTENKKTLIWILIPFIYGLLSNYFMIFIPSLLSQLVFAIFWFWVGIRFSCLKGSSIKWFIVGNSIWLVSFLLYLWQFVALEDEGRNMFLALISQNYMLPFIWSGTRISLLFSNVLDGATITIIAYLTMFAVFTLGFIVGKFKVR</sequence>
<organism evidence="2 3">
    <name type="scientific">Thalassobacillus hwangdonensis</name>
    <dbReference type="NCBI Taxonomy" id="546108"/>
    <lineage>
        <taxon>Bacteria</taxon>
        <taxon>Bacillati</taxon>
        <taxon>Bacillota</taxon>
        <taxon>Bacilli</taxon>
        <taxon>Bacillales</taxon>
        <taxon>Bacillaceae</taxon>
        <taxon>Thalassobacillus</taxon>
    </lineage>
</organism>
<feature type="transmembrane region" description="Helical" evidence="1">
    <location>
        <begin position="56"/>
        <end position="75"/>
    </location>
</feature>
<evidence type="ECO:0008006" key="4">
    <source>
        <dbReference type="Google" id="ProtNLM"/>
    </source>
</evidence>
<comment type="caution">
    <text evidence="2">The sequence shown here is derived from an EMBL/GenBank/DDBJ whole genome shotgun (WGS) entry which is preliminary data.</text>
</comment>
<accession>A0ABW3L290</accession>
<proteinExistence type="predicted"/>
<evidence type="ECO:0000313" key="3">
    <source>
        <dbReference type="Proteomes" id="UP001596990"/>
    </source>
</evidence>
<gene>
    <name evidence="2" type="ORF">ACFQ2J_10385</name>
</gene>
<keyword evidence="1" id="KW-1133">Transmembrane helix</keyword>